<feature type="chain" id="PRO_5032382966" evidence="1">
    <location>
        <begin position="37"/>
        <end position="151"/>
    </location>
</feature>
<evidence type="ECO:0000259" key="2">
    <source>
        <dbReference type="Pfam" id="PF13845"/>
    </source>
</evidence>
<evidence type="ECO:0000313" key="3">
    <source>
        <dbReference type="EMBL" id="QOR70167.1"/>
    </source>
</evidence>
<organism evidence="3 4">
    <name type="scientific">Ruania alkalisoli</name>
    <dbReference type="NCBI Taxonomy" id="2779775"/>
    <lineage>
        <taxon>Bacteria</taxon>
        <taxon>Bacillati</taxon>
        <taxon>Actinomycetota</taxon>
        <taxon>Actinomycetes</taxon>
        <taxon>Micrococcales</taxon>
        <taxon>Ruaniaceae</taxon>
        <taxon>Ruania</taxon>
    </lineage>
</organism>
<dbReference type="PROSITE" id="PS51257">
    <property type="entry name" value="PROKAR_LIPOPROTEIN"/>
    <property type="match status" value="1"/>
</dbReference>
<dbReference type="EMBL" id="CP063169">
    <property type="protein sequence ID" value="QOR70167.1"/>
    <property type="molecule type" value="Genomic_DNA"/>
</dbReference>
<dbReference type="InterPro" id="IPR026004">
    <property type="entry name" value="Septum_form"/>
</dbReference>
<dbReference type="KEGG" id="halt:IM660_16325"/>
<reference evidence="3 4" key="1">
    <citation type="submission" date="2020-10" db="EMBL/GenBank/DDBJ databases">
        <title>Haloactinobacterium sp. RN3S43, a bacterium isolated from saline soil.</title>
        <authorList>
            <person name="Sun J.-Q."/>
        </authorList>
    </citation>
    <scope>NUCLEOTIDE SEQUENCE [LARGE SCALE GENOMIC DNA]</scope>
    <source>
        <strain evidence="3 4">RN3S43</strain>
    </source>
</reference>
<sequence length="151" mass="15768">MNTRTLTRSALAVVGVAGLTASMSACSLLGGSVASAEVGACVDTTSMGTEEITEIPTVDCSEEHDAQVFHKFDMPDGDYPGTEGIQTAAQEGCIAEFDAFVGAAYEDSALDINYIGPSAESWDQADDREILCFLYAMDGSTATESWEGSGI</sequence>
<keyword evidence="4" id="KW-1185">Reference proteome</keyword>
<accession>A0A7M1SSP5</accession>
<keyword evidence="1" id="KW-0732">Signal</keyword>
<proteinExistence type="predicted"/>
<gene>
    <name evidence="3" type="ORF">IM660_16325</name>
</gene>
<dbReference type="Proteomes" id="UP000593758">
    <property type="component" value="Chromosome"/>
</dbReference>
<dbReference type="Pfam" id="PF13845">
    <property type="entry name" value="Septum_form"/>
    <property type="match status" value="1"/>
</dbReference>
<evidence type="ECO:0000313" key="4">
    <source>
        <dbReference type="Proteomes" id="UP000593758"/>
    </source>
</evidence>
<dbReference type="RefSeq" id="WP_193496857.1">
    <property type="nucleotide sequence ID" value="NZ_CP063169.1"/>
</dbReference>
<protein>
    <submittedName>
        <fullName evidence="3">Septum formation family protein</fullName>
    </submittedName>
</protein>
<name>A0A7M1SSP5_9MICO</name>
<feature type="signal peptide" evidence="1">
    <location>
        <begin position="1"/>
        <end position="36"/>
    </location>
</feature>
<evidence type="ECO:0000256" key="1">
    <source>
        <dbReference type="SAM" id="SignalP"/>
    </source>
</evidence>
<feature type="domain" description="Septum formation-related" evidence="2">
    <location>
        <begin position="39"/>
        <end position="143"/>
    </location>
</feature>
<dbReference type="AlphaFoldDB" id="A0A7M1SSP5"/>